<sequence>MSTTDSTKEGILAYLLKSEKTIESIAFYNEEIAIRMLKQVTTIVISHGHFYYCHFSCVHGETQGQTKNHYKNKCQRHVGFDNLSGAGYFDHRGRYSRIQYVLGQDEKLSSPPQMFIDRDHTYRIIRFYGEHDKGEYYCKEVQNLRHKFTAEEDLTDQAKSFDYAAGLISQHCTSGLCGYHFYVNNFKITGLGADACKVRDLFFNLLRAPTECDKQFRMKALEAKLKEINKFDKDKWKNLVDNEDRLILCYRSKSSLSASLQVTTSAGEAINYHKIKRYLHSRSRLFQLVQQLSGLHEFTKSSVINHFKKNDVNDTRGMSGIVKSVHKVFNQELYNAKSYFVEPVPSTNSYNICLPNQKIGKPYDICVSFNMTDVFNNKFNCECQIFRQSKLPFCGHAIAAYGYYKAIELNNMKITFFKSLIPERYTTQYLMRLFSVFNYPEIQLFNHCKRENLLRLLDNVNSEITENNTDSSEEESCSSSESSTSEHETESAEVNQDRRKNSIKQLIAILDDPRLKNEDIESAMIYLNKILECKDFLNPNPNRNSAGSEKRIQPFTEKLFKKLARQVTLE</sequence>
<feature type="compositionally biased region" description="Basic and acidic residues" evidence="2">
    <location>
        <begin position="484"/>
        <end position="497"/>
    </location>
</feature>
<evidence type="ECO:0000313" key="4">
    <source>
        <dbReference type="EMBL" id="CAI9916988.1"/>
    </source>
</evidence>
<dbReference type="EMBL" id="CAXDID020000501">
    <property type="protein sequence ID" value="CAL6097664.1"/>
    <property type="molecule type" value="Genomic_DNA"/>
</dbReference>
<proteinExistence type="predicted"/>
<keyword evidence="1" id="KW-0862">Zinc</keyword>
<keyword evidence="6" id="KW-1185">Reference proteome</keyword>
<accession>A0AA86NCU1</accession>
<evidence type="ECO:0000313" key="5">
    <source>
        <dbReference type="EMBL" id="CAL6097664.1"/>
    </source>
</evidence>
<dbReference type="PROSITE" id="PS50966">
    <property type="entry name" value="ZF_SWIM"/>
    <property type="match status" value="1"/>
</dbReference>
<feature type="domain" description="SWIM-type" evidence="3">
    <location>
        <begin position="363"/>
        <end position="405"/>
    </location>
</feature>
<dbReference type="AlphaFoldDB" id="A0AA86NCU1"/>
<reference evidence="5 6" key="2">
    <citation type="submission" date="2024-07" db="EMBL/GenBank/DDBJ databases">
        <authorList>
            <person name="Akdeniz Z."/>
        </authorList>
    </citation>
    <scope>NUCLEOTIDE SEQUENCE [LARGE SCALE GENOMIC DNA]</scope>
</reference>
<dbReference type="GO" id="GO:0008270">
    <property type="term" value="F:zinc ion binding"/>
    <property type="evidence" value="ECO:0007669"/>
    <property type="project" value="UniProtKB-KW"/>
</dbReference>
<dbReference type="InterPro" id="IPR007527">
    <property type="entry name" value="Znf_SWIM"/>
</dbReference>
<evidence type="ECO:0000313" key="6">
    <source>
        <dbReference type="Proteomes" id="UP001642409"/>
    </source>
</evidence>
<reference evidence="4" key="1">
    <citation type="submission" date="2023-06" db="EMBL/GenBank/DDBJ databases">
        <authorList>
            <person name="Kurt Z."/>
        </authorList>
    </citation>
    <scope>NUCLEOTIDE SEQUENCE</scope>
</reference>
<keyword evidence="1" id="KW-0863">Zinc-finger</keyword>
<evidence type="ECO:0000256" key="2">
    <source>
        <dbReference type="SAM" id="MobiDB-lite"/>
    </source>
</evidence>
<organism evidence="4">
    <name type="scientific">Hexamita inflata</name>
    <dbReference type="NCBI Taxonomy" id="28002"/>
    <lineage>
        <taxon>Eukaryota</taxon>
        <taxon>Metamonada</taxon>
        <taxon>Diplomonadida</taxon>
        <taxon>Hexamitidae</taxon>
        <taxon>Hexamitinae</taxon>
        <taxon>Hexamita</taxon>
    </lineage>
</organism>
<comment type="caution">
    <text evidence="4">The sequence shown here is derived from an EMBL/GenBank/DDBJ whole genome shotgun (WGS) entry which is preliminary data.</text>
</comment>
<keyword evidence="1" id="KW-0479">Metal-binding</keyword>
<feature type="region of interest" description="Disordered" evidence="2">
    <location>
        <begin position="465"/>
        <end position="497"/>
    </location>
</feature>
<evidence type="ECO:0000259" key="3">
    <source>
        <dbReference type="PROSITE" id="PS50966"/>
    </source>
</evidence>
<protein>
    <submittedName>
        <fullName evidence="4">SWIM-type</fullName>
    </submittedName>
</protein>
<dbReference type="EMBL" id="CATOUU010000117">
    <property type="protein sequence ID" value="CAI9916988.1"/>
    <property type="molecule type" value="Genomic_DNA"/>
</dbReference>
<dbReference type="Proteomes" id="UP001642409">
    <property type="component" value="Unassembled WGS sequence"/>
</dbReference>
<gene>
    <name evidence="4" type="ORF">HINF_LOCUS4633</name>
    <name evidence="5" type="ORF">HINF_LOCUS69214</name>
</gene>
<name>A0AA86NCU1_9EUKA</name>
<evidence type="ECO:0000256" key="1">
    <source>
        <dbReference type="PROSITE-ProRule" id="PRU00325"/>
    </source>
</evidence>